<evidence type="ECO:0000256" key="6">
    <source>
        <dbReference type="SAM" id="MobiDB-lite"/>
    </source>
</evidence>
<dbReference type="GO" id="GO:0006412">
    <property type="term" value="P:translation"/>
    <property type="evidence" value="ECO:0007669"/>
    <property type="project" value="InterPro"/>
</dbReference>
<dbReference type="AlphaFoldDB" id="A0A1F5S924"/>
<dbReference type="EMBL" id="MFFT01000021">
    <property type="protein sequence ID" value="OGF23205.1"/>
    <property type="molecule type" value="Genomic_DNA"/>
</dbReference>
<comment type="caution">
    <text evidence="7">The sequence shown here is derived from an EMBL/GenBank/DDBJ whole genome shotgun (WGS) entry which is preliminary data.</text>
</comment>
<dbReference type="PROSITE" id="PS00831">
    <property type="entry name" value="RIBOSOMAL_L27"/>
    <property type="match status" value="1"/>
</dbReference>
<dbReference type="PANTHER" id="PTHR15893">
    <property type="entry name" value="RIBOSOMAL PROTEIN L27"/>
    <property type="match status" value="1"/>
</dbReference>
<gene>
    <name evidence="7" type="ORF">A3D45_01335</name>
</gene>
<dbReference type="GO" id="GO:0003735">
    <property type="term" value="F:structural constituent of ribosome"/>
    <property type="evidence" value="ECO:0007669"/>
    <property type="project" value="InterPro"/>
</dbReference>
<keyword evidence="2 7" id="KW-0689">Ribosomal protein</keyword>
<dbReference type="Pfam" id="PF01016">
    <property type="entry name" value="Ribosomal_L27"/>
    <property type="match status" value="1"/>
</dbReference>
<dbReference type="FunFam" id="2.40.50.100:FF:000020">
    <property type="entry name" value="50S ribosomal protein L27"/>
    <property type="match status" value="1"/>
</dbReference>
<accession>A0A1F5S924</accession>
<dbReference type="InterPro" id="IPR001684">
    <property type="entry name" value="Ribosomal_bL27"/>
</dbReference>
<reference evidence="7 8" key="1">
    <citation type="journal article" date="2016" name="Nat. Commun.">
        <title>Thousands of microbial genomes shed light on interconnected biogeochemical processes in an aquifer system.</title>
        <authorList>
            <person name="Anantharaman K."/>
            <person name="Brown C.T."/>
            <person name="Hug L.A."/>
            <person name="Sharon I."/>
            <person name="Castelle C.J."/>
            <person name="Probst A.J."/>
            <person name="Thomas B.C."/>
            <person name="Singh A."/>
            <person name="Wilkins M.J."/>
            <person name="Karaoz U."/>
            <person name="Brodie E.L."/>
            <person name="Williams K.H."/>
            <person name="Hubbard S.S."/>
            <person name="Banfield J.F."/>
        </authorList>
    </citation>
    <scope>NUCLEOTIDE SEQUENCE [LARGE SCALE GENOMIC DNA]</scope>
</reference>
<evidence type="ECO:0000256" key="2">
    <source>
        <dbReference type="ARBA" id="ARBA00022980"/>
    </source>
</evidence>
<keyword evidence="3" id="KW-0687">Ribonucleoprotein</keyword>
<dbReference type="InterPro" id="IPR018261">
    <property type="entry name" value="Ribosomal_bL27_CS"/>
</dbReference>
<evidence type="ECO:0000313" key="8">
    <source>
        <dbReference type="Proteomes" id="UP000176877"/>
    </source>
</evidence>
<evidence type="ECO:0000256" key="4">
    <source>
        <dbReference type="ARBA" id="ARBA00035175"/>
    </source>
</evidence>
<proteinExistence type="inferred from homology"/>
<dbReference type="Proteomes" id="UP000176877">
    <property type="component" value="Unassembled WGS sequence"/>
</dbReference>
<name>A0A1F5S924_9BACT</name>
<dbReference type="GO" id="GO:1990904">
    <property type="term" value="C:ribonucleoprotein complex"/>
    <property type="evidence" value="ECO:0007669"/>
    <property type="project" value="UniProtKB-KW"/>
</dbReference>
<evidence type="ECO:0000256" key="1">
    <source>
        <dbReference type="ARBA" id="ARBA00010797"/>
    </source>
</evidence>
<dbReference type="PRINTS" id="PR00063">
    <property type="entry name" value="RIBOSOMALL27"/>
</dbReference>
<dbReference type="GO" id="GO:0005840">
    <property type="term" value="C:ribosome"/>
    <property type="evidence" value="ECO:0007669"/>
    <property type="project" value="UniProtKB-KW"/>
</dbReference>
<sequence>MKIENYSNMAHKKAGGSTVYGRDSRSKRLGVKIQDGGYAKVGSIIIRQRGTKYRPGKNVKKGKDDTLFSMVAGLVTFTTKKFKNYTGKLVTAKTVNVIPQK</sequence>
<protein>
    <recommendedName>
        <fullName evidence="4">Large ribosomal subunit protein bL27</fullName>
    </recommendedName>
    <alternativeName>
        <fullName evidence="5">50S ribosomal protein L27</fullName>
    </alternativeName>
</protein>
<organism evidence="7 8">
    <name type="scientific">Candidatus Falkowbacteria bacterium RIFCSPHIGHO2_02_FULL_42_9</name>
    <dbReference type="NCBI Taxonomy" id="1797986"/>
    <lineage>
        <taxon>Bacteria</taxon>
        <taxon>Candidatus Falkowiibacteriota</taxon>
    </lineage>
</organism>
<comment type="similarity">
    <text evidence="1">Belongs to the bacterial ribosomal protein bL27 family.</text>
</comment>
<feature type="region of interest" description="Disordered" evidence="6">
    <location>
        <begin position="1"/>
        <end position="22"/>
    </location>
</feature>
<evidence type="ECO:0000256" key="3">
    <source>
        <dbReference type="ARBA" id="ARBA00023274"/>
    </source>
</evidence>
<dbReference type="Gene3D" id="2.40.50.100">
    <property type="match status" value="1"/>
</dbReference>
<dbReference type="PANTHER" id="PTHR15893:SF0">
    <property type="entry name" value="LARGE RIBOSOMAL SUBUNIT PROTEIN BL27M"/>
    <property type="match status" value="1"/>
</dbReference>
<dbReference type="NCBIfam" id="TIGR00062">
    <property type="entry name" value="L27"/>
    <property type="match status" value="1"/>
</dbReference>
<evidence type="ECO:0000313" key="7">
    <source>
        <dbReference type="EMBL" id="OGF23205.1"/>
    </source>
</evidence>
<evidence type="ECO:0000256" key="5">
    <source>
        <dbReference type="ARBA" id="ARBA00035477"/>
    </source>
</evidence>
<dbReference type="SUPFAM" id="SSF110324">
    <property type="entry name" value="Ribosomal L27 protein-like"/>
    <property type="match status" value="1"/>
</dbReference>